<reference evidence="1" key="1">
    <citation type="submission" date="2022-10" db="EMBL/GenBank/DDBJ databases">
        <title>Complete Genome of Trichothecium roseum strain YXFP-22015, a Plant Pathogen Isolated from Citrus.</title>
        <authorList>
            <person name="Wang Y."/>
            <person name="Zhu L."/>
        </authorList>
    </citation>
    <scope>NUCLEOTIDE SEQUENCE</scope>
    <source>
        <strain evidence="1">YXFP-22015</strain>
    </source>
</reference>
<name>A0ACC0V3Z9_9HYPO</name>
<comment type="caution">
    <text evidence="1">The sequence shown here is derived from an EMBL/GenBank/DDBJ whole genome shotgun (WGS) entry which is preliminary data.</text>
</comment>
<proteinExistence type="predicted"/>
<keyword evidence="2" id="KW-1185">Reference proteome</keyword>
<gene>
    <name evidence="1" type="ORF">N3K66_004881</name>
</gene>
<accession>A0ACC0V3Z9</accession>
<protein>
    <submittedName>
        <fullName evidence="1">Uncharacterized protein</fullName>
    </submittedName>
</protein>
<organism evidence="1 2">
    <name type="scientific">Trichothecium roseum</name>
    <dbReference type="NCBI Taxonomy" id="47278"/>
    <lineage>
        <taxon>Eukaryota</taxon>
        <taxon>Fungi</taxon>
        <taxon>Dikarya</taxon>
        <taxon>Ascomycota</taxon>
        <taxon>Pezizomycotina</taxon>
        <taxon>Sordariomycetes</taxon>
        <taxon>Hypocreomycetidae</taxon>
        <taxon>Hypocreales</taxon>
        <taxon>Hypocreales incertae sedis</taxon>
        <taxon>Trichothecium</taxon>
    </lineage>
</organism>
<evidence type="ECO:0000313" key="1">
    <source>
        <dbReference type="EMBL" id="KAI9900619.1"/>
    </source>
</evidence>
<sequence>MATLRKAVLTAIVKSLLRGKSLLQAILAYWIRPLGFDKKSKQLDQAAYRSIQDFLKEAEAAILGPVSGDGLHKLSKGLKKQYLRRLQNDIECMLPSYSHQLPDGRESGQYLALDVGGSTLRVALVALSGTDADGQRHSEILRMRNFKISMDIKDLEGTAFFDWMAERICETLEGGFGGENSPDKPLPMAMAWSFPIEQTSLGGGKLGEMGKGFLAHKGLMGQDLGVIVKDACKRSGLEVAVEAIINDSSACLLSQAYIHTSTRFGLILGTGFNIGAYLPVRLIGRRKFGERPEGWFENASHVIVNTELGMFGHDILPVTRWDQQLLDAHRRPDFQPLEHFVSGMYLGEIARYALLDAIDSTGIFGGIVPSSLTNPYTLGTETLSVIQSDESSDLRDAKRIFAERHPSSYKPSTADMEALKSLASFIAIRSSALVATCVHSLWEVRLESHREYVADLPESSPSRQGAEADLELEKTMVAFNGSVIENYPGYLASCQRYIDDLIGEGKGGIELVLAKESSLIGAAVASACVKSHS</sequence>
<dbReference type="Proteomes" id="UP001163324">
    <property type="component" value="Chromosome 4"/>
</dbReference>
<evidence type="ECO:0000313" key="2">
    <source>
        <dbReference type="Proteomes" id="UP001163324"/>
    </source>
</evidence>
<dbReference type="EMBL" id="CM047943">
    <property type="protein sequence ID" value="KAI9900619.1"/>
    <property type="molecule type" value="Genomic_DNA"/>
</dbReference>